<feature type="transmembrane region" description="Helical" evidence="5">
    <location>
        <begin position="44"/>
        <end position="64"/>
    </location>
</feature>
<evidence type="ECO:0000256" key="5">
    <source>
        <dbReference type="SAM" id="Phobius"/>
    </source>
</evidence>
<evidence type="ECO:0000256" key="3">
    <source>
        <dbReference type="ARBA" id="ARBA00022989"/>
    </source>
</evidence>
<dbReference type="OrthoDB" id="9446700at2759"/>
<feature type="transmembrane region" description="Helical" evidence="5">
    <location>
        <begin position="76"/>
        <end position="97"/>
    </location>
</feature>
<evidence type="ECO:0000256" key="4">
    <source>
        <dbReference type="ARBA" id="ARBA00023136"/>
    </source>
</evidence>
<keyword evidence="3 5" id="KW-1133">Transmembrane helix</keyword>
<reference evidence="6" key="1">
    <citation type="submission" date="2021-01" db="EMBL/GenBank/DDBJ databases">
        <authorList>
            <person name="Zahm M."/>
            <person name="Roques C."/>
            <person name="Cabau C."/>
            <person name="Klopp C."/>
            <person name="Donnadieu C."/>
            <person name="Jouanno E."/>
            <person name="Lampietro C."/>
            <person name="Louis A."/>
            <person name="Herpin A."/>
            <person name="Echchiki A."/>
            <person name="Berthelot C."/>
            <person name="Parey E."/>
            <person name="Roest-Crollius H."/>
            <person name="Braasch I."/>
            <person name="Postlethwait J."/>
            <person name="Bobe J."/>
            <person name="Montfort J."/>
            <person name="Bouchez O."/>
            <person name="Begum T."/>
            <person name="Mejri S."/>
            <person name="Adams A."/>
            <person name="Chen W.-J."/>
            <person name="Guiguen Y."/>
        </authorList>
    </citation>
    <scope>NUCLEOTIDE SEQUENCE</scope>
    <source>
        <tissue evidence="6">Blood</tissue>
    </source>
</reference>
<dbReference type="GO" id="GO:0016020">
    <property type="term" value="C:membrane"/>
    <property type="evidence" value="ECO:0007669"/>
    <property type="project" value="UniProtKB-SubCell"/>
</dbReference>
<evidence type="ECO:0000313" key="7">
    <source>
        <dbReference type="Proteomes" id="UP000829720"/>
    </source>
</evidence>
<dbReference type="Pfam" id="PF04103">
    <property type="entry name" value="CD20"/>
    <property type="match status" value="1"/>
</dbReference>
<sequence>MVDLFSCIGGSQLAFGVVSVISGIFAFFPMASYKPWYIVWSTKIAAPIWTGLLAIVAGACAVVANRANSERSTWELSYTFSILCTMTCPVHFTVAVASTMTGPYCYYSFSGAVGTEYLGNAVVFPFPYLRFRGLCLDPLHFEWYHLALQTTDLLCSTVIFILSFTVVVILTIRLLHTGHVAVRAVRVCMCGRE</sequence>
<gene>
    <name evidence="6" type="ORF">AGOR_G00238400</name>
</gene>
<proteinExistence type="predicted"/>
<comment type="caution">
    <text evidence="6">The sequence shown here is derived from an EMBL/GenBank/DDBJ whole genome shotgun (WGS) entry which is preliminary data.</text>
</comment>
<feature type="transmembrane region" description="Helical" evidence="5">
    <location>
        <begin position="146"/>
        <end position="170"/>
    </location>
</feature>
<comment type="subcellular location">
    <subcellularLocation>
        <location evidence="1">Membrane</location>
        <topology evidence="1">Multi-pass membrane protein</topology>
    </subcellularLocation>
</comment>
<accession>A0A8T3CJ84</accession>
<feature type="transmembrane region" description="Helical" evidence="5">
    <location>
        <begin position="12"/>
        <end position="32"/>
    </location>
</feature>
<protein>
    <recommendedName>
        <fullName evidence="8">Transmembrane protein 212</fullName>
    </recommendedName>
</protein>
<dbReference type="AlphaFoldDB" id="A0A8T3CJ84"/>
<dbReference type="InterPro" id="IPR007237">
    <property type="entry name" value="CD20-like"/>
</dbReference>
<name>A0A8T3CJ84_9TELE</name>
<keyword evidence="2 5" id="KW-0812">Transmembrane</keyword>
<keyword evidence="7" id="KW-1185">Reference proteome</keyword>
<organism evidence="6 7">
    <name type="scientific">Albula goreensis</name>
    <dbReference type="NCBI Taxonomy" id="1534307"/>
    <lineage>
        <taxon>Eukaryota</taxon>
        <taxon>Metazoa</taxon>
        <taxon>Chordata</taxon>
        <taxon>Craniata</taxon>
        <taxon>Vertebrata</taxon>
        <taxon>Euteleostomi</taxon>
        <taxon>Actinopterygii</taxon>
        <taxon>Neopterygii</taxon>
        <taxon>Teleostei</taxon>
        <taxon>Albuliformes</taxon>
        <taxon>Albulidae</taxon>
        <taxon>Albula</taxon>
    </lineage>
</organism>
<dbReference type="Proteomes" id="UP000829720">
    <property type="component" value="Unassembled WGS sequence"/>
</dbReference>
<evidence type="ECO:0008006" key="8">
    <source>
        <dbReference type="Google" id="ProtNLM"/>
    </source>
</evidence>
<dbReference type="EMBL" id="JAERUA010000024">
    <property type="protein sequence ID" value="KAI1882775.1"/>
    <property type="molecule type" value="Genomic_DNA"/>
</dbReference>
<keyword evidence="4 5" id="KW-0472">Membrane</keyword>
<evidence type="ECO:0000256" key="2">
    <source>
        <dbReference type="ARBA" id="ARBA00022692"/>
    </source>
</evidence>
<evidence type="ECO:0000256" key="1">
    <source>
        <dbReference type="ARBA" id="ARBA00004141"/>
    </source>
</evidence>
<evidence type="ECO:0000313" key="6">
    <source>
        <dbReference type="EMBL" id="KAI1882775.1"/>
    </source>
</evidence>